<keyword evidence="5" id="KW-0067">ATP-binding</keyword>
<comment type="similarity">
    <text evidence="1">Belongs to the protein kinase superfamily. STE Ser/Thr protein kinase family. MAP kinase kinase kinase subfamily.</text>
</comment>
<keyword evidence="2" id="KW-0808">Transferase</keyword>
<proteinExistence type="inferred from homology"/>
<dbReference type="EMBL" id="JBEDUW010000007">
    <property type="protein sequence ID" value="KAK9910589.1"/>
    <property type="molecule type" value="Genomic_DNA"/>
</dbReference>
<reference evidence="7 8" key="1">
    <citation type="journal article" date="2023" name="G3 (Bethesda)">
        <title>A chromosome-length genome assembly and annotation of blackberry (Rubus argutus, cv. 'Hillquist').</title>
        <authorList>
            <person name="Bruna T."/>
            <person name="Aryal R."/>
            <person name="Dudchenko O."/>
            <person name="Sargent D.J."/>
            <person name="Mead D."/>
            <person name="Buti M."/>
            <person name="Cavallini A."/>
            <person name="Hytonen T."/>
            <person name="Andres J."/>
            <person name="Pham M."/>
            <person name="Weisz D."/>
            <person name="Mascagni F."/>
            <person name="Usai G."/>
            <person name="Natali L."/>
            <person name="Bassil N."/>
            <person name="Fernandez G.E."/>
            <person name="Lomsadze A."/>
            <person name="Armour M."/>
            <person name="Olukolu B."/>
            <person name="Poorten T."/>
            <person name="Britton C."/>
            <person name="Davik J."/>
            <person name="Ashrafi H."/>
            <person name="Aiden E.L."/>
            <person name="Borodovsky M."/>
            <person name="Worthington M."/>
        </authorList>
    </citation>
    <scope>NUCLEOTIDE SEQUENCE [LARGE SCALE GENOMIC DNA]</scope>
    <source>
        <strain evidence="7">PI 553951</strain>
    </source>
</reference>
<evidence type="ECO:0000313" key="7">
    <source>
        <dbReference type="EMBL" id="KAK9910589.1"/>
    </source>
</evidence>
<evidence type="ECO:0000256" key="4">
    <source>
        <dbReference type="ARBA" id="ARBA00022777"/>
    </source>
</evidence>
<accession>A0AAW1VSU2</accession>
<gene>
    <name evidence="7" type="ORF">M0R45_034545</name>
</gene>
<dbReference type="GO" id="GO:0004672">
    <property type="term" value="F:protein kinase activity"/>
    <property type="evidence" value="ECO:0007669"/>
    <property type="project" value="InterPro"/>
</dbReference>
<name>A0AAW1VSU2_RUBAR</name>
<dbReference type="InterPro" id="IPR011009">
    <property type="entry name" value="Kinase-like_dom_sf"/>
</dbReference>
<comment type="caution">
    <text evidence="7">The sequence shown here is derived from an EMBL/GenBank/DDBJ whole genome shotgun (WGS) entry which is preliminary data.</text>
</comment>
<dbReference type="Pfam" id="PF00069">
    <property type="entry name" value="Pkinase"/>
    <property type="match status" value="1"/>
</dbReference>
<keyword evidence="3" id="KW-0547">Nucleotide-binding</keyword>
<dbReference type="GO" id="GO:0005524">
    <property type="term" value="F:ATP binding"/>
    <property type="evidence" value="ECO:0007669"/>
    <property type="project" value="UniProtKB-KW"/>
</dbReference>
<evidence type="ECO:0000256" key="1">
    <source>
        <dbReference type="ARBA" id="ARBA00006529"/>
    </source>
</evidence>
<evidence type="ECO:0000256" key="3">
    <source>
        <dbReference type="ARBA" id="ARBA00022741"/>
    </source>
</evidence>
<dbReference type="SUPFAM" id="SSF56112">
    <property type="entry name" value="Protein kinase-like (PK-like)"/>
    <property type="match status" value="1"/>
</dbReference>
<dbReference type="AlphaFoldDB" id="A0AAW1VSU2"/>
<dbReference type="PANTHER" id="PTHR48016:SF56">
    <property type="entry name" value="MAPKK KINASE"/>
    <property type="match status" value="1"/>
</dbReference>
<dbReference type="Proteomes" id="UP001457282">
    <property type="component" value="Unassembled WGS sequence"/>
</dbReference>
<organism evidence="7 8">
    <name type="scientific">Rubus argutus</name>
    <name type="common">Southern blackberry</name>
    <dbReference type="NCBI Taxonomy" id="59490"/>
    <lineage>
        <taxon>Eukaryota</taxon>
        <taxon>Viridiplantae</taxon>
        <taxon>Streptophyta</taxon>
        <taxon>Embryophyta</taxon>
        <taxon>Tracheophyta</taxon>
        <taxon>Spermatophyta</taxon>
        <taxon>Magnoliopsida</taxon>
        <taxon>eudicotyledons</taxon>
        <taxon>Gunneridae</taxon>
        <taxon>Pentapetalae</taxon>
        <taxon>rosids</taxon>
        <taxon>fabids</taxon>
        <taxon>Rosales</taxon>
        <taxon>Rosaceae</taxon>
        <taxon>Rosoideae</taxon>
        <taxon>Rosoideae incertae sedis</taxon>
        <taxon>Rubus</taxon>
    </lineage>
</organism>
<evidence type="ECO:0000259" key="6">
    <source>
        <dbReference type="PROSITE" id="PS50011"/>
    </source>
</evidence>
<dbReference type="PROSITE" id="PS50011">
    <property type="entry name" value="PROTEIN_KINASE_DOM"/>
    <property type="match status" value="1"/>
</dbReference>
<keyword evidence="4" id="KW-0418">Kinase</keyword>
<evidence type="ECO:0000313" key="8">
    <source>
        <dbReference type="Proteomes" id="UP001457282"/>
    </source>
</evidence>
<sequence>MHFQGANILVDVQGRVKLEDFGVSKQATVSGANWVHLTGWLLKSFSRLVNVVMACNSADIWSAGCTVIEIVTGKPPWSEKFREGGSYDLLISVNVV</sequence>
<evidence type="ECO:0000256" key="5">
    <source>
        <dbReference type="ARBA" id="ARBA00022840"/>
    </source>
</evidence>
<protein>
    <recommendedName>
        <fullName evidence="6">Protein kinase domain-containing protein</fullName>
    </recommendedName>
</protein>
<dbReference type="InterPro" id="IPR000719">
    <property type="entry name" value="Prot_kinase_dom"/>
</dbReference>
<dbReference type="Gene3D" id="1.10.510.10">
    <property type="entry name" value="Transferase(Phosphotransferase) domain 1"/>
    <property type="match status" value="1"/>
</dbReference>
<dbReference type="InterPro" id="IPR050538">
    <property type="entry name" value="MAP_kinase_kinase_kinase"/>
</dbReference>
<feature type="domain" description="Protein kinase" evidence="6">
    <location>
        <begin position="1"/>
        <end position="96"/>
    </location>
</feature>
<evidence type="ECO:0000256" key="2">
    <source>
        <dbReference type="ARBA" id="ARBA00022679"/>
    </source>
</evidence>
<dbReference type="PANTHER" id="PTHR48016">
    <property type="entry name" value="MAP KINASE KINASE KINASE SSK2-RELATED-RELATED"/>
    <property type="match status" value="1"/>
</dbReference>
<keyword evidence="8" id="KW-1185">Reference proteome</keyword>